<dbReference type="GO" id="GO:0046872">
    <property type="term" value="F:metal ion binding"/>
    <property type="evidence" value="ECO:0007669"/>
    <property type="project" value="InterPro"/>
</dbReference>
<dbReference type="CDD" id="cd08192">
    <property type="entry name" value="MAR-like"/>
    <property type="match status" value="1"/>
</dbReference>
<dbReference type="STRING" id="286727.SAMN02982917_0931"/>
<evidence type="ECO:0000259" key="5">
    <source>
        <dbReference type="Pfam" id="PF00465"/>
    </source>
</evidence>
<protein>
    <submittedName>
        <fullName evidence="7">Alcohol dehydrogenase, class IV</fullName>
    </submittedName>
</protein>
<dbReference type="PANTHER" id="PTHR11496:SF102">
    <property type="entry name" value="ALCOHOL DEHYDROGENASE 4"/>
    <property type="match status" value="1"/>
</dbReference>
<comment type="cofactor">
    <cofactor evidence="1">
        <name>Fe cation</name>
        <dbReference type="ChEBI" id="CHEBI:24875"/>
    </cofactor>
</comment>
<evidence type="ECO:0000256" key="1">
    <source>
        <dbReference type="ARBA" id="ARBA00001962"/>
    </source>
</evidence>
<comment type="similarity">
    <text evidence="2">Belongs to the iron-containing alcohol dehydrogenase family.</text>
</comment>
<sequence>MQVGVYEFLAQDRVIYGRPAAEAVAATVATLGKRRPLIVASRTLSRSTDVVAAIRVALGDACAGVFDGCVEHVPRASVLALAGEVRRLQPDLIVTVGGGTPIDTVKVALVALAEGITDAAGFDTVRIRVAEDGSRIVPVVKDPPLRQIIVPTTLSGAEFSNLGGATDPERRVKDLYTGRHIGGQVVILDPAVTVHTPERLWLSTGIRAVDHAVETVCSRRPQPFTDATCLHGLTMLARALRANRERPDDLDARLESQLGVWLATTGLGRVEWGASHGIGHQLGAVAGVPHGHCSCVMLPSVLRWNHAVNADRQALVARALGWGDGDAAAAVSHLVHDLGQPGSLRSVGVTRGHFAAIAAGAMQNMMVRSNPRPITGEDDVREILELAW</sequence>
<dbReference type="InterPro" id="IPR018211">
    <property type="entry name" value="ADH_Fe_CS"/>
</dbReference>
<dbReference type="PANTHER" id="PTHR11496">
    <property type="entry name" value="ALCOHOL DEHYDROGENASE"/>
    <property type="match status" value="1"/>
</dbReference>
<dbReference type="Pfam" id="PF25137">
    <property type="entry name" value="ADH_Fe_C"/>
    <property type="match status" value="1"/>
</dbReference>
<dbReference type="InterPro" id="IPR039697">
    <property type="entry name" value="Alcohol_dehydrogenase_Fe"/>
</dbReference>
<evidence type="ECO:0000256" key="3">
    <source>
        <dbReference type="ARBA" id="ARBA00023002"/>
    </source>
</evidence>
<dbReference type="GO" id="GO:0004022">
    <property type="term" value="F:alcohol dehydrogenase (NAD+) activity"/>
    <property type="evidence" value="ECO:0007669"/>
    <property type="project" value="TreeGrafter"/>
</dbReference>
<name>A0A1X7DT01_9PROT</name>
<reference evidence="7 8" key="1">
    <citation type="submission" date="2017-04" db="EMBL/GenBank/DDBJ databases">
        <authorList>
            <person name="Afonso C.L."/>
            <person name="Miller P.J."/>
            <person name="Scott M.A."/>
            <person name="Spackman E."/>
            <person name="Goraichik I."/>
            <person name="Dimitrov K.M."/>
            <person name="Suarez D.L."/>
            <person name="Swayne D.E."/>
        </authorList>
    </citation>
    <scope>NUCLEOTIDE SEQUENCE [LARGE SCALE GENOMIC DNA]</scope>
    <source>
        <strain evidence="7 8">A2P</strain>
    </source>
</reference>
<dbReference type="AlphaFoldDB" id="A0A1X7DT01"/>
<evidence type="ECO:0000313" key="8">
    <source>
        <dbReference type="Proteomes" id="UP000192936"/>
    </source>
</evidence>
<dbReference type="EMBL" id="FXAK01000001">
    <property type="protein sequence ID" value="SMF20864.1"/>
    <property type="molecule type" value="Genomic_DNA"/>
</dbReference>
<keyword evidence="3" id="KW-0560">Oxidoreductase</keyword>
<feature type="domain" description="Alcohol dehydrogenase iron-type/glycerol dehydrogenase GldA" evidence="5">
    <location>
        <begin position="13"/>
        <end position="190"/>
    </location>
</feature>
<dbReference type="PROSITE" id="PS00060">
    <property type="entry name" value="ADH_IRON_2"/>
    <property type="match status" value="1"/>
</dbReference>
<dbReference type="Pfam" id="PF00465">
    <property type="entry name" value="Fe-ADH"/>
    <property type="match status" value="1"/>
</dbReference>
<evidence type="ECO:0000256" key="4">
    <source>
        <dbReference type="ARBA" id="ARBA00023027"/>
    </source>
</evidence>
<dbReference type="InterPro" id="IPR001670">
    <property type="entry name" value="ADH_Fe/GldA"/>
</dbReference>
<dbReference type="SUPFAM" id="SSF56796">
    <property type="entry name" value="Dehydroquinate synthase-like"/>
    <property type="match status" value="1"/>
</dbReference>
<gene>
    <name evidence="7" type="ORF">SAMN02982917_0931</name>
</gene>
<feature type="domain" description="Fe-containing alcohol dehydrogenase-like C-terminal" evidence="6">
    <location>
        <begin position="203"/>
        <end position="387"/>
    </location>
</feature>
<dbReference type="Gene3D" id="3.40.50.1970">
    <property type="match status" value="1"/>
</dbReference>
<dbReference type="InterPro" id="IPR056798">
    <property type="entry name" value="ADH_Fe_C"/>
</dbReference>
<dbReference type="Gene3D" id="1.20.1090.10">
    <property type="entry name" value="Dehydroquinate synthase-like - alpha domain"/>
    <property type="match status" value="1"/>
</dbReference>
<organism evidence="7 8">
    <name type="scientific">Azospirillum oryzae</name>
    <dbReference type="NCBI Taxonomy" id="286727"/>
    <lineage>
        <taxon>Bacteria</taxon>
        <taxon>Pseudomonadati</taxon>
        <taxon>Pseudomonadota</taxon>
        <taxon>Alphaproteobacteria</taxon>
        <taxon>Rhodospirillales</taxon>
        <taxon>Azospirillaceae</taxon>
        <taxon>Azospirillum</taxon>
    </lineage>
</organism>
<dbReference type="RefSeq" id="WP_085082706.1">
    <property type="nucleotide sequence ID" value="NZ_FXAK01000001.1"/>
</dbReference>
<keyword evidence="4" id="KW-0520">NAD</keyword>
<proteinExistence type="inferred from homology"/>
<evidence type="ECO:0000313" key="7">
    <source>
        <dbReference type="EMBL" id="SMF20864.1"/>
    </source>
</evidence>
<evidence type="ECO:0000256" key="2">
    <source>
        <dbReference type="ARBA" id="ARBA00007358"/>
    </source>
</evidence>
<evidence type="ECO:0000259" key="6">
    <source>
        <dbReference type="Pfam" id="PF25137"/>
    </source>
</evidence>
<accession>A0A1X7DT01</accession>
<dbReference type="Proteomes" id="UP000192936">
    <property type="component" value="Unassembled WGS sequence"/>
</dbReference>
<dbReference type="OrthoDB" id="9815791at2"/>